<dbReference type="GO" id="GO:0005829">
    <property type="term" value="C:cytosol"/>
    <property type="evidence" value="ECO:0007669"/>
    <property type="project" value="TreeGrafter"/>
</dbReference>
<sequence>MGDILTESRKKSAGRPAIAIYRPPGLRSDGSPVVPPLPSPPSTQQPPSAGKQTSNEEKRKERNGEKGERRRSGEEVNNNTSSSSSRPSPPPSLLATTIPPPPQYTKNGGSSAVLCSLTPPPSTLISPSSTQNTSNGCTSVEGSRPRAASTMSEESMKSGVSSSIGSETREKTKQKSPPVLKKKEDKRRQLTPQEMLHAGVTLRALSINHCVDELEKLIASEFSDEVSGAAVGQALVTHAVETSPSSTRAVAKAANLLKDSACFPGIHRGFVLGLSTYNSDREVMRQEKFRSWLSILSLSSDLFANVGDNEQGDLVSLVFDIFGFLLRAPVLDNVKIEELESLISSLLSIGYELERECPDRLAELKDLIRDAFIEVSEPWARKMILLMLELSASDWKLPPEANEYYFHQTTN</sequence>
<keyword evidence="3" id="KW-1185">Reference proteome</keyword>
<dbReference type="GO" id="GO:0008494">
    <property type="term" value="F:translation activator activity"/>
    <property type="evidence" value="ECO:0007669"/>
    <property type="project" value="TreeGrafter"/>
</dbReference>
<proteinExistence type="predicted"/>
<dbReference type="AlphaFoldDB" id="A0AAV5UU52"/>
<dbReference type="InterPro" id="IPR051367">
    <property type="entry name" value="mRNA_TranslReg/HistoneTransl"/>
</dbReference>
<feature type="compositionally biased region" description="Basic and acidic residues" evidence="1">
    <location>
        <begin position="1"/>
        <end position="10"/>
    </location>
</feature>
<organism evidence="2 3">
    <name type="scientific">Pristionchus fissidentatus</name>
    <dbReference type="NCBI Taxonomy" id="1538716"/>
    <lineage>
        <taxon>Eukaryota</taxon>
        <taxon>Metazoa</taxon>
        <taxon>Ecdysozoa</taxon>
        <taxon>Nematoda</taxon>
        <taxon>Chromadorea</taxon>
        <taxon>Rhabditida</taxon>
        <taxon>Rhabditina</taxon>
        <taxon>Diplogasteromorpha</taxon>
        <taxon>Diplogasteroidea</taxon>
        <taxon>Neodiplogasteridae</taxon>
        <taxon>Pristionchus</taxon>
    </lineage>
</organism>
<dbReference type="Gene3D" id="1.25.40.180">
    <property type="match status" value="1"/>
</dbReference>
<dbReference type="PANTHER" id="PTHR23254">
    <property type="entry name" value="EIF4G DOMAIN PROTEIN"/>
    <property type="match status" value="1"/>
</dbReference>
<feature type="compositionally biased region" description="Basic and acidic residues" evidence="1">
    <location>
        <begin position="54"/>
        <end position="74"/>
    </location>
</feature>
<dbReference type="EMBL" id="BTSY01000001">
    <property type="protein sequence ID" value="GMT10786.1"/>
    <property type="molecule type" value="Genomic_DNA"/>
</dbReference>
<feature type="compositionally biased region" description="Polar residues" evidence="1">
    <location>
        <begin position="131"/>
        <end position="141"/>
    </location>
</feature>
<evidence type="ECO:0000256" key="1">
    <source>
        <dbReference type="SAM" id="MobiDB-lite"/>
    </source>
</evidence>
<reference evidence="2" key="1">
    <citation type="submission" date="2023-10" db="EMBL/GenBank/DDBJ databases">
        <title>Genome assembly of Pristionchus species.</title>
        <authorList>
            <person name="Yoshida K."/>
            <person name="Sommer R.J."/>
        </authorList>
    </citation>
    <scope>NUCLEOTIDE SEQUENCE</scope>
    <source>
        <strain evidence="2">RS5133</strain>
    </source>
</reference>
<name>A0AAV5UU52_9BILA</name>
<feature type="compositionally biased region" description="Low complexity" evidence="1">
    <location>
        <begin position="151"/>
        <end position="166"/>
    </location>
</feature>
<dbReference type="PANTHER" id="PTHR23254:SF16">
    <property type="entry name" value="CBP80_20-DEPENDENT TRANSLATION INITIATION FACTOR"/>
    <property type="match status" value="1"/>
</dbReference>
<gene>
    <name evidence="2" type="ORF">PFISCL1PPCAC_2083</name>
</gene>
<feature type="compositionally biased region" description="Pro residues" evidence="1">
    <location>
        <begin position="33"/>
        <end position="44"/>
    </location>
</feature>
<comment type="caution">
    <text evidence="2">The sequence shown here is derived from an EMBL/GenBank/DDBJ whole genome shotgun (WGS) entry which is preliminary data.</text>
</comment>
<evidence type="ECO:0000313" key="3">
    <source>
        <dbReference type="Proteomes" id="UP001432322"/>
    </source>
</evidence>
<evidence type="ECO:0000313" key="2">
    <source>
        <dbReference type="EMBL" id="GMT10786.1"/>
    </source>
</evidence>
<dbReference type="GO" id="GO:0006446">
    <property type="term" value="P:regulation of translational initiation"/>
    <property type="evidence" value="ECO:0007669"/>
    <property type="project" value="TreeGrafter"/>
</dbReference>
<feature type="region of interest" description="Disordered" evidence="1">
    <location>
        <begin position="1"/>
        <end position="191"/>
    </location>
</feature>
<protein>
    <recommendedName>
        <fullName evidence="4">MIF4G domain-containing protein</fullName>
    </recommendedName>
</protein>
<accession>A0AAV5UU52</accession>
<evidence type="ECO:0008006" key="4">
    <source>
        <dbReference type="Google" id="ProtNLM"/>
    </source>
</evidence>
<dbReference type="Proteomes" id="UP001432322">
    <property type="component" value="Unassembled WGS sequence"/>
</dbReference>
<feature type="compositionally biased region" description="Pro residues" evidence="1">
    <location>
        <begin position="87"/>
        <end position="103"/>
    </location>
</feature>